<evidence type="ECO:0000313" key="4">
    <source>
        <dbReference type="Proteomes" id="UP000182835"/>
    </source>
</evidence>
<dbReference type="AlphaFoldDB" id="A0A1L8R423"/>
<dbReference type="STRING" id="317010.RU96_GL000839"/>
<evidence type="ECO:0000256" key="1">
    <source>
        <dbReference type="SAM" id="Phobius"/>
    </source>
</evidence>
<keyword evidence="1" id="KW-1133">Transmembrane helix</keyword>
<feature type="transmembrane region" description="Helical" evidence="1">
    <location>
        <begin position="47"/>
        <end position="67"/>
    </location>
</feature>
<keyword evidence="1" id="KW-0472">Membrane</keyword>
<dbReference type="InterPro" id="IPR006976">
    <property type="entry name" value="VanZ-like"/>
</dbReference>
<protein>
    <submittedName>
        <fullName evidence="3">Membrane protein</fullName>
    </submittedName>
</protein>
<reference evidence="3 4" key="1">
    <citation type="submission" date="2014-12" db="EMBL/GenBank/DDBJ databases">
        <title>Draft genome sequences of 29 type strains of Enterococci.</title>
        <authorList>
            <person name="Zhong Z."/>
            <person name="Sun Z."/>
            <person name="Liu W."/>
            <person name="Zhang W."/>
            <person name="Zhang H."/>
        </authorList>
    </citation>
    <scope>NUCLEOTIDE SEQUENCE [LARGE SCALE GENOMIC DNA]</scope>
    <source>
        <strain evidence="3 4">DSM 21207</strain>
    </source>
</reference>
<dbReference type="RefSeq" id="WP_071865360.1">
    <property type="nucleotide sequence ID" value="NZ_JBHLVQ010000008.1"/>
</dbReference>
<feature type="domain" description="VanZ-like" evidence="2">
    <location>
        <begin position="81"/>
        <end position="185"/>
    </location>
</feature>
<dbReference type="OrthoDB" id="4822551at2"/>
<feature type="transmembrane region" description="Helical" evidence="1">
    <location>
        <begin position="74"/>
        <end position="94"/>
    </location>
</feature>
<proteinExistence type="predicted"/>
<feature type="transmembrane region" description="Helical" evidence="1">
    <location>
        <begin position="141"/>
        <end position="163"/>
    </location>
</feature>
<comment type="caution">
    <text evidence="3">The sequence shown here is derived from an EMBL/GenBank/DDBJ whole genome shotgun (WGS) entry which is preliminary data.</text>
</comment>
<name>A0A1L8R423_9ENTE</name>
<keyword evidence="1" id="KW-0812">Transmembrane</keyword>
<sequence length="193" mass="22798">MKRIILNIIYCLLSFLFSIGLVSWIAIPTLDQYPRLHHMIERFEYTETVLILFVWLAIWLFLIQWQVGRISTIYLYLFYSVYLFLLFTVLFTKAKNYHSLSLDPFDIFVSDKKVILEALLNVIYFIPLGALYGLKANKLEFVTISLLTILGIETIQYVFYIGTFAISDIYLNFTGCMIGYFVCRWMIPRFKVI</sequence>
<organism evidence="3 4">
    <name type="scientific">Enterococcus canintestini</name>
    <dbReference type="NCBI Taxonomy" id="317010"/>
    <lineage>
        <taxon>Bacteria</taxon>
        <taxon>Bacillati</taxon>
        <taxon>Bacillota</taxon>
        <taxon>Bacilli</taxon>
        <taxon>Lactobacillales</taxon>
        <taxon>Enterococcaceae</taxon>
        <taxon>Enterococcus</taxon>
    </lineage>
</organism>
<feature type="transmembrane region" description="Helical" evidence="1">
    <location>
        <begin position="169"/>
        <end position="187"/>
    </location>
</feature>
<evidence type="ECO:0000259" key="2">
    <source>
        <dbReference type="Pfam" id="PF04892"/>
    </source>
</evidence>
<dbReference type="EMBL" id="JXKG01000017">
    <property type="protein sequence ID" value="OJG14509.1"/>
    <property type="molecule type" value="Genomic_DNA"/>
</dbReference>
<gene>
    <name evidence="3" type="ORF">RU96_GL000839</name>
</gene>
<feature type="transmembrane region" description="Helical" evidence="1">
    <location>
        <begin position="7"/>
        <end position="27"/>
    </location>
</feature>
<dbReference type="Proteomes" id="UP000182835">
    <property type="component" value="Unassembled WGS sequence"/>
</dbReference>
<dbReference type="Pfam" id="PF04892">
    <property type="entry name" value="VanZ"/>
    <property type="match status" value="1"/>
</dbReference>
<evidence type="ECO:0000313" key="3">
    <source>
        <dbReference type="EMBL" id="OJG14509.1"/>
    </source>
</evidence>
<accession>A0A1L8R423</accession>
<feature type="transmembrane region" description="Helical" evidence="1">
    <location>
        <begin position="114"/>
        <end position="134"/>
    </location>
</feature>